<name>A0A6C0C2F6_9ZZZZ</name>
<organism evidence="1">
    <name type="scientific">viral metagenome</name>
    <dbReference type="NCBI Taxonomy" id="1070528"/>
    <lineage>
        <taxon>unclassified sequences</taxon>
        <taxon>metagenomes</taxon>
        <taxon>organismal metagenomes</taxon>
    </lineage>
</organism>
<protein>
    <submittedName>
        <fullName evidence="1">Uncharacterized protein</fullName>
    </submittedName>
</protein>
<sequence length="32" mass="3826">MRMQWNVETARVLFLEQQGTMQTSADAEQRNR</sequence>
<dbReference type="EMBL" id="MN739303">
    <property type="protein sequence ID" value="QHS97743.1"/>
    <property type="molecule type" value="Genomic_DNA"/>
</dbReference>
<dbReference type="AlphaFoldDB" id="A0A6C0C2F6"/>
<accession>A0A6C0C2F6</accession>
<reference evidence="1" key="1">
    <citation type="journal article" date="2020" name="Nature">
        <title>Giant virus diversity and host interactions through global metagenomics.</title>
        <authorList>
            <person name="Schulz F."/>
            <person name="Roux S."/>
            <person name="Paez-Espino D."/>
            <person name="Jungbluth S."/>
            <person name="Walsh D.A."/>
            <person name="Denef V.J."/>
            <person name="McMahon K.D."/>
            <person name="Konstantinidis K.T."/>
            <person name="Eloe-Fadrosh E.A."/>
            <person name="Kyrpides N.C."/>
            <person name="Woyke T."/>
        </authorList>
    </citation>
    <scope>NUCLEOTIDE SEQUENCE</scope>
    <source>
        <strain evidence="1">GVMAG-M-3300020182-33</strain>
    </source>
</reference>
<proteinExistence type="predicted"/>
<evidence type="ECO:0000313" key="1">
    <source>
        <dbReference type="EMBL" id="QHS97743.1"/>
    </source>
</evidence>